<dbReference type="Proteomes" id="UP001069802">
    <property type="component" value="Unassembled WGS sequence"/>
</dbReference>
<dbReference type="SMART" id="SM00086">
    <property type="entry name" value="PAC"/>
    <property type="match status" value="2"/>
</dbReference>
<dbReference type="Gene3D" id="1.10.287.130">
    <property type="match status" value="1"/>
</dbReference>
<dbReference type="SUPFAM" id="SSF55785">
    <property type="entry name" value="PYP-like sensor domain (PAS domain)"/>
    <property type="match status" value="3"/>
</dbReference>
<dbReference type="Gene3D" id="3.30.450.20">
    <property type="entry name" value="PAS domain"/>
    <property type="match status" value="2"/>
</dbReference>
<comment type="caution">
    <text evidence="12">The sequence shown here is derived from an EMBL/GenBank/DDBJ whole genome shotgun (WGS) entry which is preliminary data.</text>
</comment>
<dbReference type="Pfam" id="PF00512">
    <property type="entry name" value="HisKA"/>
    <property type="match status" value="1"/>
</dbReference>
<evidence type="ECO:0000256" key="4">
    <source>
        <dbReference type="ARBA" id="ARBA00022679"/>
    </source>
</evidence>
<protein>
    <recommendedName>
        <fullName evidence="2">histidine kinase</fullName>
        <ecNumber evidence="2">2.7.13.3</ecNumber>
    </recommendedName>
</protein>
<dbReference type="SUPFAM" id="SSF47384">
    <property type="entry name" value="Homodimeric domain of signal transducing histidine kinase"/>
    <property type="match status" value="1"/>
</dbReference>
<dbReference type="InterPro" id="IPR050736">
    <property type="entry name" value="Sensor_HK_Regulatory"/>
</dbReference>
<feature type="compositionally biased region" description="Basic and acidic residues" evidence="7">
    <location>
        <begin position="10"/>
        <end position="28"/>
    </location>
</feature>
<dbReference type="CDD" id="cd16922">
    <property type="entry name" value="HATPase_EvgS-ArcB-TorS-like"/>
    <property type="match status" value="1"/>
</dbReference>
<evidence type="ECO:0000259" key="11">
    <source>
        <dbReference type="PROSITE" id="PS50113"/>
    </source>
</evidence>
<gene>
    <name evidence="12" type="ORF">O4H49_18965</name>
</gene>
<dbReference type="PANTHER" id="PTHR43711:SF26">
    <property type="entry name" value="SENSOR HISTIDINE KINASE RCSC"/>
    <property type="match status" value="1"/>
</dbReference>
<dbReference type="InterPro" id="IPR036097">
    <property type="entry name" value="HisK_dim/P_sf"/>
</dbReference>
<comment type="catalytic activity">
    <reaction evidence="1">
        <text>ATP + protein L-histidine = ADP + protein N-phospho-L-histidine.</text>
        <dbReference type="EC" id="2.7.13.3"/>
    </reaction>
</comment>
<evidence type="ECO:0000256" key="1">
    <source>
        <dbReference type="ARBA" id="ARBA00000085"/>
    </source>
</evidence>
<keyword evidence="8" id="KW-0472">Membrane</keyword>
<dbReference type="EC" id="2.7.13.3" evidence="2"/>
<dbReference type="PANTHER" id="PTHR43711">
    <property type="entry name" value="TWO-COMPONENT HISTIDINE KINASE"/>
    <property type="match status" value="1"/>
</dbReference>
<dbReference type="CDD" id="cd00082">
    <property type="entry name" value="HisKA"/>
    <property type="match status" value="1"/>
</dbReference>
<keyword evidence="4" id="KW-0808">Transferase</keyword>
<keyword evidence="8" id="KW-0812">Transmembrane</keyword>
<feature type="region of interest" description="Disordered" evidence="7">
    <location>
        <begin position="1"/>
        <end position="28"/>
    </location>
</feature>
<dbReference type="EMBL" id="JAPWGY010000012">
    <property type="protein sequence ID" value="MCZ4282874.1"/>
    <property type="molecule type" value="Genomic_DNA"/>
</dbReference>
<dbReference type="SMART" id="SM00387">
    <property type="entry name" value="HATPase_c"/>
    <property type="match status" value="1"/>
</dbReference>
<keyword evidence="6" id="KW-0902">Two-component regulatory system</keyword>
<dbReference type="NCBIfam" id="TIGR00229">
    <property type="entry name" value="sensory_box"/>
    <property type="match status" value="1"/>
</dbReference>
<dbReference type="PRINTS" id="PR00344">
    <property type="entry name" value="BCTRLSENSOR"/>
</dbReference>
<proteinExistence type="predicted"/>
<dbReference type="PROSITE" id="PS50109">
    <property type="entry name" value="HIS_KIN"/>
    <property type="match status" value="1"/>
</dbReference>
<keyword evidence="5" id="KW-0418">Kinase</keyword>
<evidence type="ECO:0000256" key="2">
    <source>
        <dbReference type="ARBA" id="ARBA00012438"/>
    </source>
</evidence>
<feature type="domain" description="PAC" evidence="11">
    <location>
        <begin position="669"/>
        <end position="723"/>
    </location>
</feature>
<accession>A0ABT4LP34</accession>
<dbReference type="Pfam" id="PF12860">
    <property type="entry name" value="PAS_7"/>
    <property type="match status" value="1"/>
</dbReference>
<dbReference type="Gene3D" id="3.30.565.10">
    <property type="entry name" value="Histidine kinase-like ATPase, C-terminal domain"/>
    <property type="match status" value="1"/>
</dbReference>
<dbReference type="InterPro" id="IPR036890">
    <property type="entry name" value="HATPase_C_sf"/>
</dbReference>
<evidence type="ECO:0000259" key="10">
    <source>
        <dbReference type="PROSITE" id="PS50112"/>
    </source>
</evidence>
<keyword evidence="3" id="KW-0597">Phosphoprotein</keyword>
<dbReference type="CDD" id="cd00130">
    <property type="entry name" value="PAS"/>
    <property type="match status" value="1"/>
</dbReference>
<dbReference type="InterPro" id="IPR005467">
    <property type="entry name" value="His_kinase_dom"/>
</dbReference>
<dbReference type="SMART" id="SM00388">
    <property type="entry name" value="HisKA"/>
    <property type="match status" value="1"/>
</dbReference>
<feature type="domain" description="Histidine kinase" evidence="9">
    <location>
        <begin position="741"/>
        <end position="961"/>
    </location>
</feature>
<sequence>MLKGGAGQPEGKEQPRKPGNIKNDDISRDDIKKETARTLSVRNLRNRAVQLNVFAFLLSALLIGLWVKSTYDEVAAEVDTQVQTALNKMALPLDLFLGRVESKLGQAEWSGLSSNNLHLAPLSIPKDDVFDQWQYITILGKTGAVLPGWPVIPLPAQKELDEMILRVSVRERAMISLPYQYDGQWFATAIRPGMESLQFNNDFIVSSFKINDFLNWWAILGLPKGSLISIQTSDQRLWLDDHFSNDLVGRRTPYKAGDFYNERPRVMTDLDGVERILLGRELSRFGLTAVVGVPSDFVSQIWRDRYFASVGFAVLACLIMMTVLFVGGRSIVVEARRREGAVSALKDSERRFRDIAGAATDWFWEMGPELRFSFVSQLQEWNLLGKSLIDLQGQDLADGRLLKTLETRQAFRDLELLVPDLAGTPRIIRLSGVPIFDEEDEFIGYRGAGSDITERRLDQQKMATAHARLFRAFESFSGAVTLYDEEDKLVAFNRRFQEIFFPGRPMAIRVGMTYKEVIVSYANTGQDPRSLEQQDRYIETLLQRRGKRNREFRLTEDVWLKVIDHRTPENDLFTVYTDISDFKAREQELLDLSSENHRLAAAVSSTDAGVLIADATTANCSVVYINPAFTRLTGYNLAEAKELHAGFLQGRETDPKVRKQLESALQDYHHVCIDMLNYRRDGKTFWNQFDLSPIFAEDGTIQYFVCVMHDISSQKEVEKELTVLKESAELANRTKSEFMALMSHELRTPLNAILGFSEILANEMFGPLGSPRYKDYARDVNESGTHLLDLINDILDLSKAEAGKIELVDELLDLNSVVQRCSNMLSDRAVQAGLEFSQDLAEDLPVLRGDERRIKQVLINLISNALKFTPAGGAVSVMSRLSERGIELVVRDNGIGMSEDDIPKALAPFGQVDSSLSRKHEGTGLGLPLSKRLTEMHGADFVLESTPDVGTVVTLIFPIEKQRMTA</sequence>
<dbReference type="InterPro" id="IPR003594">
    <property type="entry name" value="HATPase_dom"/>
</dbReference>
<dbReference type="PROSITE" id="PS50112">
    <property type="entry name" value="PAS"/>
    <property type="match status" value="1"/>
</dbReference>
<organism evidence="12 13">
    <name type="scientific">Kiloniella laminariae</name>
    <dbReference type="NCBI Taxonomy" id="454162"/>
    <lineage>
        <taxon>Bacteria</taxon>
        <taxon>Pseudomonadati</taxon>
        <taxon>Pseudomonadota</taxon>
        <taxon>Alphaproteobacteria</taxon>
        <taxon>Rhodospirillales</taxon>
        <taxon>Kiloniellaceae</taxon>
        <taxon>Kiloniella</taxon>
    </lineage>
</organism>
<dbReference type="InterPro" id="IPR003661">
    <property type="entry name" value="HisK_dim/P_dom"/>
</dbReference>
<dbReference type="Pfam" id="PF13426">
    <property type="entry name" value="PAS_9"/>
    <property type="match status" value="2"/>
</dbReference>
<evidence type="ECO:0000256" key="3">
    <source>
        <dbReference type="ARBA" id="ARBA00022553"/>
    </source>
</evidence>
<dbReference type="InterPro" id="IPR000014">
    <property type="entry name" value="PAS"/>
</dbReference>
<keyword evidence="13" id="KW-1185">Reference proteome</keyword>
<keyword evidence="8" id="KW-1133">Transmembrane helix</keyword>
<dbReference type="SMART" id="SM00091">
    <property type="entry name" value="PAS"/>
    <property type="match status" value="2"/>
</dbReference>
<dbReference type="InterPro" id="IPR035965">
    <property type="entry name" value="PAS-like_dom_sf"/>
</dbReference>
<evidence type="ECO:0000259" key="9">
    <source>
        <dbReference type="PROSITE" id="PS50109"/>
    </source>
</evidence>
<feature type="transmembrane region" description="Helical" evidence="8">
    <location>
        <begin position="49"/>
        <end position="67"/>
    </location>
</feature>
<feature type="domain" description="PAC" evidence="11">
    <location>
        <begin position="412"/>
        <end position="464"/>
    </location>
</feature>
<dbReference type="SUPFAM" id="SSF55874">
    <property type="entry name" value="ATPase domain of HSP90 chaperone/DNA topoisomerase II/histidine kinase"/>
    <property type="match status" value="1"/>
</dbReference>
<dbReference type="InterPro" id="IPR000700">
    <property type="entry name" value="PAS-assoc_C"/>
</dbReference>
<dbReference type="RefSeq" id="WP_269425016.1">
    <property type="nucleotide sequence ID" value="NZ_JAPWGY010000012.1"/>
</dbReference>
<feature type="domain" description="PAS" evidence="10">
    <location>
        <begin position="595"/>
        <end position="668"/>
    </location>
</feature>
<feature type="transmembrane region" description="Helical" evidence="8">
    <location>
        <begin position="306"/>
        <end position="328"/>
    </location>
</feature>
<dbReference type="Pfam" id="PF02518">
    <property type="entry name" value="HATPase_c"/>
    <property type="match status" value="1"/>
</dbReference>
<evidence type="ECO:0000256" key="7">
    <source>
        <dbReference type="SAM" id="MobiDB-lite"/>
    </source>
</evidence>
<name>A0ABT4LP34_9PROT</name>
<dbReference type="PROSITE" id="PS50113">
    <property type="entry name" value="PAC"/>
    <property type="match status" value="2"/>
</dbReference>
<evidence type="ECO:0000313" key="12">
    <source>
        <dbReference type="EMBL" id="MCZ4282874.1"/>
    </source>
</evidence>
<evidence type="ECO:0000256" key="8">
    <source>
        <dbReference type="SAM" id="Phobius"/>
    </source>
</evidence>
<evidence type="ECO:0000256" key="6">
    <source>
        <dbReference type="ARBA" id="ARBA00023012"/>
    </source>
</evidence>
<reference evidence="12" key="1">
    <citation type="submission" date="2022-12" db="EMBL/GenBank/DDBJ databases">
        <title>Bacterial isolates from different developmental stages of Nematostella vectensis.</title>
        <authorList>
            <person name="Fraune S."/>
        </authorList>
    </citation>
    <scope>NUCLEOTIDE SEQUENCE</scope>
    <source>
        <strain evidence="12">G21630-S1</strain>
    </source>
</reference>
<evidence type="ECO:0000256" key="5">
    <source>
        <dbReference type="ARBA" id="ARBA00022777"/>
    </source>
</evidence>
<dbReference type="InterPro" id="IPR004358">
    <property type="entry name" value="Sig_transdc_His_kin-like_C"/>
</dbReference>
<dbReference type="InterPro" id="IPR001610">
    <property type="entry name" value="PAC"/>
</dbReference>
<evidence type="ECO:0000313" key="13">
    <source>
        <dbReference type="Proteomes" id="UP001069802"/>
    </source>
</evidence>